<evidence type="ECO:0000256" key="1">
    <source>
        <dbReference type="ARBA" id="ARBA00009981"/>
    </source>
</evidence>
<dbReference type="SUPFAM" id="SSF143120">
    <property type="entry name" value="YefM-like"/>
    <property type="match status" value="1"/>
</dbReference>
<accession>A0AAJ5VXI3</accession>
<reference evidence="3" key="1">
    <citation type="submission" date="2023-03" db="EMBL/GenBank/DDBJ databases">
        <title>Andean soil-derived lignocellulolytic bacterial consortium as a source of novel taxa and putative plastic-active enzymes.</title>
        <authorList>
            <person name="Diaz-Garcia L."/>
            <person name="Chuvochina M."/>
            <person name="Feuerriegel G."/>
            <person name="Bunk B."/>
            <person name="Sproer C."/>
            <person name="Streit W.R."/>
            <person name="Rodriguez L.M."/>
            <person name="Overmann J."/>
            <person name="Jimenez D.J."/>
        </authorList>
    </citation>
    <scope>NUCLEOTIDE SEQUENCE</scope>
    <source>
        <strain evidence="3">MAG 4196</strain>
    </source>
</reference>
<evidence type="ECO:0000313" key="4">
    <source>
        <dbReference type="Proteomes" id="UP001217476"/>
    </source>
</evidence>
<name>A0AAJ5VXI3_9HYPH</name>
<sequence>MSTVKSTEIQKSFGKWLDKTHEGPVAIAKYDRPAAFLISATQYQDLVENYRRPIRARDLSDRDMELILAAEVETDAPYTLDDVPEIGDEGGER</sequence>
<proteinExistence type="inferred from homology"/>
<evidence type="ECO:0000313" key="3">
    <source>
        <dbReference type="EMBL" id="WEK06192.1"/>
    </source>
</evidence>
<dbReference type="InterPro" id="IPR036165">
    <property type="entry name" value="YefM-like_sf"/>
</dbReference>
<organism evidence="3 4">
    <name type="scientific">Candidatus Devosia phytovorans</name>
    <dbReference type="NCBI Taxonomy" id="3121372"/>
    <lineage>
        <taxon>Bacteria</taxon>
        <taxon>Pseudomonadati</taxon>
        <taxon>Pseudomonadota</taxon>
        <taxon>Alphaproteobacteria</taxon>
        <taxon>Hyphomicrobiales</taxon>
        <taxon>Devosiaceae</taxon>
        <taxon>Devosia</taxon>
    </lineage>
</organism>
<dbReference type="AlphaFoldDB" id="A0AAJ5VXI3"/>
<dbReference type="Proteomes" id="UP001217476">
    <property type="component" value="Chromosome"/>
</dbReference>
<dbReference type="EMBL" id="CP119312">
    <property type="protein sequence ID" value="WEK06192.1"/>
    <property type="molecule type" value="Genomic_DNA"/>
</dbReference>
<comment type="similarity">
    <text evidence="1 2">Belongs to the phD/YefM antitoxin family.</text>
</comment>
<gene>
    <name evidence="3" type="ORF">P0Y65_08080</name>
</gene>
<comment type="function">
    <text evidence="2">Antitoxin component of a type II toxin-antitoxin (TA) system.</text>
</comment>
<dbReference type="Pfam" id="PF02604">
    <property type="entry name" value="PhdYeFM_antitox"/>
    <property type="match status" value="1"/>
</dbReference>
<evidence type="ECO:0000256" key="2">
    <source>
        <dbReference type="RuleBase" id="RU362080"/>
    </source>
</evidence>
<dbReference type="InterPro" id="IPR006442">
    <property type="entry name" value="Antitoxin_Phd/YefM"/>
</dbReference>
<protein>
    <recommendedName>
        <fullName evidence="2">Antitoxin</fullName>
    </recommendedName>
</protein>